<evidence type="ECO:0000256" key="1">
    <source>
        <dbReference type="SAM" id="Coils"/>
    </source>
</evidence>
<feature type="coiled-coil region" evidence="1">
    <location>
        <begin position="166"/>
        <end position="200"/>
    </location>
</feature>
<evidence type="ECO:0000313" key="3">
    <source>
        <dbReference type="Proteomes" id="UP000035642"/>
    </source>
</evidence>
<keyword evidence="1" id="KW-0175">Coiled coil</keyword>
<dbReference type="Proteomes" id="UP000035642">
    <property type="component" value="Unassembled WGS sequence"/>
</dbReference>
<keyword evidence="3" id="KW-1185">Reference proteome</keyword>
<evidence type="ECO:0000256" key="2">
    <source>
        <dbReference type="SAM" id="MobiDB-lite"/>
    </source>
</evidence>
<reference evidence="3" key="1">
    <citation type="submission" date="2012-09" db="EMBL/GenBank/DDBJ databases">
        <authorList>
            <person name="Martin A.A."/>
        </authorList>
    </citation>
    <scope>NUCLEOTIDE SEQUENCE</scope>
</reference>
<protein>
    <submittedName>
        <fullName evidence="4">Uncharacterized protein</fullName>
    </submittedName>
</protein>
<feature type="region of interest" description="Disordered" evidence="2">
    <location>
        <begin position="384"/>
        <end position="450"/>
    </location>
</feature>
<feature type="compositionally biased region" description="Basic and acidic residues" evidence="2">
    <location>
        <begin position="386"/>
        <end position="406"/>
    </location>
</feature>
<dbReference type="AlphaFoldDB" id="A0A0K0DHC5"/>
<reference evidence="4" key="2">
    <citation type="submission" date="2017-02" db="UniProtKB">
        <authorList>
            <consortium name="WormBaseParasite"/>
        </authorList>
    </citation>
    <scope>IDENTIFICATION</scope>
</reference>
<evidence type="ECO:0000313" key="4">
    <source>
        <dbReference type="WBParaSite" id="ACAC_0001057601-mRNA-1"/>
    </source>
</evidence>
<organism evidence="3 4">
    <name type="scientific">Angiostrongylus cantonensis</name>
    <name type="common">Rat lungworm</name>
    <dbReference type="NCBI Taxonomy" id="6313"/>
    <lineage>
        <taxon>Eukaryota</taxon>
        <taxon>Metazoa</taxon>
        <taxon>Ecdysozoa</taxon>
        <taxon>Nematoda</taxon>
        <taxon>Chromadorea</taxon>
        <taxon>Rhabditida</taxon>
        <taxon>Rhabditina</taxon>
        <taxon>Rhabditomorpha</taxon>
        <taxon>Strongyloidea</taxon>
        <taxon>Metastrongylidae</taxon>
        <taxon>Angiostrongylus</taxon>
    </lineage>
</organism>
<name>A0A0K0DHC5_ANGCA</name>
<dbReference type="STRING" id="6313.A0A0K0DHC5"/>
<proteinExistence type="predicted"/>
<dbReference type="WBParaSite" id="ACAC_0001057601-mRNA-1">
    <property type="protein sequence ID" value="ACAC_0001057601-mRNA-1"/>
    <property type="gene ID" value="ACAC_0001057601"/>
</dbReference>
<feature type="coiled-coil region" evidence="1">
    <location>
        <begin position="18"/>
        <end position="48"/>
    </location>
</feature>
<accession>A0A0K0DHC5</accession>
<feature type="coiled-coil region" evidence="1">
    <location>
        <begin position="280"/>
        <end position="349"/>
    </location>
</feature>
<sequence length="491" mass="55964">MDFTDFGNEGPVEFDDENNQLKAELKRLRDTLLRNNEIMNELEEENVELHGKIEKITLGCPKCAILEQTVLGLRSTLEQYTVDSCRMSEEIATLNASLDSARAEIDELRRARTMISPNESTFNISFDSSTMNRLQEERDIAMFELQSAKYQISALELERNDNAERADAFAVEAQELRKQLKELREQLHQIESERMESVVNIGISKRGNSMFAEDSNFAEERLKLEADFKLLYSRYLLVSKENCRLYGELDEARLLASRQSGSEFLKAAGRCRCYYTSTELVELRARIQTMDYRLARAQNELIDLAKTRCGTDPLLKSYYRSLKLEMESLRQERNKLRDERNKLMDENASFAKVLSLVSQLVYGTNGSSGAKISAAVSALEWTAASTEDRKVQKPHGFTDEDKRVTKAEPFTPLFPKEKHDSRTLPTTNTGDGEVERNPPSSNFSENGGDFEAHCVSHQIPLDSSKNFNWKTVQDVPEEKENVSSSSCSRNL</sequence>